<organism evidence="8 9">
    <name type="scientific">Symbiodinium necroappetens</name>
    <dbReference type="NCBI Taxonomy" id="1628268"/>
    <lineage>
        <taxon>Eukaryota</taxon>
        <taxon>Sar</taxon>
        <taxon>Alveolata</taxon>
        <taxon>Dinophyceae</taxon>
        <taxon>Suessiales</taxon>
        <taxon>Symbiodiniaceae</taxon>
        <taxon>Symbiodinium</taxon>
    </lineage>
</organism>
<dbReference type="GO" id="GO:0020037">
    <property type="term" value="F:heme binding"/>
    <property type="evidence" value="ECO:0007669"/>
    <property type="project" value="InterPro"/>
</dbReference>
<evidence type="ECO:0000256" key="4">
    <source>
        <dbReference type="ARBA" id="ARBA00023002"/>
    </source>
</evidence>
<keyword evidence="9" id="KW-1185">Reference proteome</keyword>
<name>A0A813CLQ6_9DINO</name>
<dbReference type="GO" id="GO:0004497">
    <property type="term" value="F:monooxygenase activity"/>
    <property type="evidence" value="ECO:0007669"/>
    <property type="project" value="UniProtKB-KW"/>
</dbReference>
<evidence type="ECO:0008006" key="10">
    <source>
        <dbReference type="Google" id="ProtNLM"/>
    </source>
</evidence>
<sequence>MTHCFSNDYPSRQANAARALALDRQRAEEKRKEQKESLQDLNARRRLDVERQLVRIFTPIPRPHEHLPVYCQRLNVDLTVTTRQVRKHKGAKGEPILFVEIDSVHQPSDPCSVNMAALLSFDAAWARDLSRELLSKLTWPRVCALASAGVVARVLWSHYGILLRRRLPTHDLGLPLVGHTFEIKQESLEGWVNRVLKDKQAYLAHYFYSHTVLLRHELYMKHVHRAELDGKLCPFYPRGLSRLIGENSIIVLPGGKGHHKHKRLRGKLLSSLGPQYVLSIIPEIMAMIRQMLDGLVKDTERQGYAKFQPAATNLAARVSVLPIAAGLEDADQQRFQTLLDTALLGLYALPINLGRFSAHGRALIARHDIDEIISKAMASPNKHRQNIVADLAKDSKDGHGFTKEEISDTLFSLLVAGKMTTSEAFPFLLVQLYKHPSWIPRIASESLEMTNPEENSATLRFVREAMRLKPPAGAFRRVNRTEVVDLGEHGVVPRGCPMAIDLRADLKDMGQTFDPERWLTEAKDKFTVFGGNQPHECIGKHLALVELQLFARILCREYNFQVMNMTEVVNPGNPINRTYKDGCRVKFSKQ</sequence>
<dbReference type="EMBL" id="CAJNJA010099397">
    <property type="protein sequence ID" value="CAE7943377.1"/>
    <property type="molecule type" value="Genomic_DNA"/>
</dbReference>
<evidence type="ECO:0000256" key="6">
    <source>
        <dbReference type="ARBA" id="ARBA00023033"/>
    </source>
</evidence>
<dbReference type="GO" id="GO:0005506">
    <property type="term" value="F:iron ion binding"/>
    <property type="evidence" value="ECO:0007669"/>
    <property type="project" value="InterPro"/>
</dbReference>
<dbReference type="CDD" id="cd00302">
    <property type="entry name" value="cytochrome_P450"/>
    <property type="match status" value="1"/>
</dbReference>
<feature type="coiled-coil region" evidence="7">
    <location>
        <begin position="17"/>
        <end position="44"/>
    </location>
</feature>
<comment type="similarity">
    <text evidence="1">Belongs to the cytochrome P450 family.</text>
</comment>
<dbReference type="InterPro" id="IPR001128">
    <property type="entry name" value="Cyt_P450"/>
</dbReference>
<keyword evidence="4" id="KW-0560">Oxidoreductase</keyword>
<evidence type="ECO:0000256" key="1">
    <source>
        <dbReference type="ARBA" id="ARBA00010617"/>
    </source>
</evidence>
<dbReference type="SUPFAM" id="SSF48264">
    <property type="entry name" value="Cytochrome P450"/>
    <property type="match status" value="1"/>
</dbReference>
<keyword evidence="3" id="KW-0479">Metal-binding</keyword>
<evidence type="ECO:0000256" key="5">
    <source>
        <dbReference type="ARBA" id="ARBA00023004"/>
    </source>
</evidence>
<dbReference type="Proteomes" id="UP000601435">
    <property type="component" value="Unassembled WGS sequence"/>
</dbReference>
<accession>A0A813CLQ6</accession>
<dbReference type="GO" id="GO:0016705">
    <property type="term" value="F:oxidoreductase activity, acting on paired donors, with incorporation or reduction of molecular oxygen"/>
    <property type="evidence" value="ECO:0007669"/>
    <property type="project" value="InterPro"/>
</dbReference>
<evidence type="ECO:0000313" key="8">
    <source>
        <dbReference type="EMBL" id="CAE7943377.1"/>
    </source>
</evidence>
<evidence type="ECO:0000313" key="9">
    <source>
        <dbReference type="Proteomes" id="UP000601435"/>
    </source>
</evidence>
<reference evidence="8" key="1">
    <citation type="submission" date="2021-02" db="EMBL/GenBank/DDBJ databases">
        <authorList>
            <person name="Dougan E. K."/>
            <person name="Rhodes N."/>
            <person name="Thang M."/>
            <person name="Chan C."/>
        </authorList>
    </citation>
    <scope>NUCLEOTIDE SEQUENCE</scope>
</reference>
<keyword evidence="7" id="KW-0175">Coiled coil</keyword>
<dbReference type="PANTHER" id="PTHR24286">
    <property type="entry name" value="CYTOCHROME P450 26"/>
    <property type="match status" value="1"/>
</dbReference>
<dbReference type="InterPro" id="IPR036396">
    <property type="entry name" value="Cyt_P450_sf"/>
</dbReference>
<proteinExistence type="inferred from homology"/>
<keyword evidence="5" id="KW-0408">Iron</keyword>
<dbReference type="Pfam" id="PF00067">
    <property type="entry name" value="p450"/>
    <property type="match status" value="1"/>
</dbReference>
<dbReference type="OrthoDB" id="423072at2759"/>
<evidence type="ECO:0000256" key="2">
    <source>
        <dbReference type="ARBA" id="ARBA00022617"/>
    </source>
</evidence>
<keyword evidence="2" id="KW-0349">Heme</keyword>
<dbReference type="AlphaFoldDB" id="A0A813CLQ6"/>
<gene>
    <name evidence="8" type="ORF">SNEC2469_LOCUS35035</name>
</gene>
<comment type="caution">
    <text evidence="8">The sequence shown here is derived from an EMBL/GenBank/DDBJ whole genome shotgun (WGS) entry which is preliminary data.</text>
</comment>
<evidence type="ECO:0000256" key="3">
    <source>
        <dbReference type="ARBA" id="ARBA00022723"/>
    </source>
</evidence>
<dbReference type="Gene3D" id="1.10.630.10">
    <property type="entry name" value="Cytochrome P450"/>
    <property type="match status" value="1"/>
</dbReference>
<dbReference type="GO" id="GO:0016125">
    <property type="term" value="P:sterol metabolic process"/>
    <property type="evidence" value="ECO:0007669"/>
    <property type="project" value="TreeGrafter"/>
</dbReference>
<protein>
    <recommendedName>
        <fullName evidence="10">Cytochrome P450</fullName>
    </recommendedName>
</protein>
<keyword evidence="6" id="KW-0503">Monooxygenase</keyword>
<dbReference type="PANTHER" id="PTHR24286:SF384">
    <property type="entry name" value="P450, PUTATIVE (EUROFUNG)-RELATED"/>
    <property type="match status" value="1"/>
</dbReference>
<evidence type="ECO:0000256" key="7">
    <source>
        <dbReference type="SAM" id="Coils"/>
    </source>
</evidence>